<dbReference type="PANTHER" id="PTHR13887:SF14">
    <property type="entry name" value="DISULFIDE BOND FORMATION PROTEIN D"/>
    <property type="match status" value="1"/>
</dbReference>
<organism evidence="8 9">
    <name type="scientific">Deinococcus antarcticus</name>
    <dbReference type="NCBI Taxonomy" id="1298767"/>
    <lineage>
        <taxon>Bacteria</taxon>
        <taxon>Thermotogati</taxon>
        <taxon>Deinococcota</taxon>
        <taxon>Deinococci</taxon>
        <taxon>Deinococcales</taxon>
        <taxon>Deinococcaceae</taxon>
        <taxon>Deinococcus</taxon>
    </lineage>
</organism>
<dbReference type="SUPFAM" id="SSF52833">
    <property type="entry name" value="Thioredoxin-like"/>
    <property type="match status" value="1"/>
</dbReference>
<evidence type="ECO:0000313" key="9">
    <source>
        <dbReference type="Proteomes" id="UP001595748"/>
    </source>
</evidence>
<feature type="domain" description="Thioredoxin-like fold" evidence="7">
    <location>
        <begin position="154"/>
        <end position="313"/>
    </location>
</feature>
<dbReference type="RefSeq" id="WP_380080433.1">
    <property type="nucleotide sequence ID" value="NZ_JBHRZF010000200.1"/>
</dbReference>
<evidence type="ECO:0000256" key="6">
    <source>
        <dbReference type="SAM" id="SignalP"/>
    </source>
</evidence>
<keyword evidence="3" id="KW-0560">Oxidoreductase</keyword>
<evidence type="ECO:0000256" key="4">
    <source>
        <dbReference type="ARBA" id="ARBA00023157"/>
    </source>
</evidence>
<proteinExistence type="inferred from homology"/>
<accession>A0ABV8AE78</accession>
<dbReference type="Pfam" id="PF13462">
    <property type="entry name" value="Thioredoxin_4"/>
    <property type="match status" value="1"/>
</dbReference>
<dbReference type="PANTHER" id="PTHR13887">
    <property type="entry name" value="GLUTATHIONE S-TRANSFERASE KAPPA"/>
    <property type="match status" value="1"/>
</dbReference>
<evidence type="ECO:0000256" key="1">
    <source>
        <dbReference type="ARBA" id="ARBA00005791"/>
    </source>
</evidence>
<keyword evidence="5" id="KW-0676">Redox-active center</keyword>
<dbReference type="InterPro" id="IPR036249">
    <property type="entry name" value="Thioredoxin-like_sf"/>
</dbReference>
<evidence type="ECO:0000256" key="3">
    <source>
        <dbReference type="ARBA" id="ARBA00023002"/>
    </source>
</evidence>
<sequence>MLSRAVFLFLFLAPSTAAAQLWATPQVTAQNPLLAGFRAKGNTFTRGQATVTLDVVAGQVIGVYALAPAGDTDAVARALLTAWGGGNADLAALKKTLGQPGLQLRARMKGGLRQSATQDGSDLLALQLRGEGAKAQWQAYAAINIQPPSAFPKTRNVSGKATAPNDLHVLSDFQCPYCQKLWNEVLPTWEKDPKTYRVSHLHFPLDFHGNAFLAAEASECAAAQGKFWPYADRLFREFRMWTPLSGGDVPKQFNSYARQLKLNPALFQACLEKHQFRATVNAQLNAGKKLGVRGTPTVFLNGVKMSDYSSPTEAARIKSVTTGKITALTVVTKRLAQFR</sequence>
<gene>
    <name evidence="8" type="ORF">ACFOPQ_17165</name>
</gene>
<comment type="caution">
    <text evidence="8">The sequence shown here is derived from an EMBL/GenBank/DDBJ whole genome shotgun (WGS) entry which is preliminary data.</text>
</comment>
<keyword evidence="4" id="KW-1015">Disulfide bond</keyword>
<feature type="chain" id="PRO_5046673615" evidence="6">
    <location>
        <begin position="20"/>
        <end position="339"/>
    </location>
</feature>
<evidence type="ECO:0000313" key="8">
    <source>
        <dbReference type="EMBL" id="MFC3862495.1"/>
    </source>
</evidence>
<evidence type="ECO:0000256" key="2">
    <source>
        <dbReference type="ARBA" id="ARBA00022729"/>
    </source>
</evidence>
<protein>
    <submittedName>
        <fullName evidence="8">DsbA family protein</fullName>
    </submittedName>
</protein>
<keyword evidence="9" id="KW-1185">Reference proteome</keyword>
<name>A0ABV8AE78_9DEIO</name>
<keyword evidence="2 6" id="KW-0732">Signal</keyword>
<feature type="signal peptide" evidence="6">
    <location>
        <begin position="1"/>
        <end position="19"/>
    </location>
</feature>
<evidence type="ECO:0000259" key="7">
    <source>
        <dbReference type="Pfam" id="PF13462"/>
    </source>
</evidence>
<dbReference type="Gene3D" id="3.40.30.10">
    <property type="entry name" value="Glutaredoxin"/>
    <property type="match status" value="1"/>
</dbReference>
<dbReference type="Proteomes" id="UP001595748">
    <property type="component" value="Unassembled WGS sequence"/>
</dbReference>
<reference evidence="9" key="1">
    <citation type="journal article" date="2019" name="Int. J. Syst. Evol. Microbiol.">
        <title>The Global Catalogue of Microorganisms (GCM) 10K type strain sequencing project: providing services to taxonomists for standard genome sequencing and annotation.</title>
        <authorList>
            <consortium name="The Broad Institute Genomics Platform"/>
            <consortium name="The Broad Institute Genome Sequencing Center for Infectious Disease"/>
            <person name="Wu L."/>
            <person name="Ma J."/>
        </authorList>
    </citation>
    <scope>NUCLEOTIDE SEQUENCE [LARGE SCALE GENOMIC DNA]</scope>
    <source>
        <strain evidence="9">CCTCC AB 2013263</strain>
    </source>
</reference>
<dbReference type="EMBL" id="JBHRZF010000200">
    <property type="protein sequence ID" value="MFC3862495.1"/>
    <property type="molecule type" value="Genomic_DNA"/>
</dbReference>
<evidence type="ECO:0000256" key="5">
    <source>
        <dbReference type="ARBA" id="ARBA00023284"/>
    </source>
</evidence>
<dbReference type="CDD" id="cd02972">
    <property type="entry name" value="DsbA_family"/>
    <property type="match status" value="1"/>
</dbReference>
<comment type="similarity">
    <text evidence="1">Belongs to the thioredoxin family. DsbA subfamily.</text>
</comment>
<dbReference type="InterPro" id="IPR012336">
    <property type="entry name" value="Thioredoxin-like_fold"/>
</dbReference>